<evidence type="ECO:0000259" key="6">
    <source>
        <dbReference type="PROSITE" id="PS01033"/>
    </source>
</evidence>
<dbReference type="Pfam" id="PF00042">
    <property type="entry name" value="Globin"/>
    <property type="match status" value="1"/>
</dbReference>
<organism evidence="7 8">
    <name type="scientific">Uliginosibacterium silvisoli</name>
    <dbReference type="NCBI Taxonomy" id="3114758"/>
    <lineage>
        <taxon>Bacteria</taxon>
        <taxon>Pseudomonadati</taxon>
        <taxon>Pseudomonadota</taxon>
        <taxon>Betaproteobacteria</taxon>
        <taxon>Rhodocyclales</taxon>
        <taxon>Zoogloeaceae</taxon>
        <taxon>Uliginosibacterium</taxon>
    </lineage>
</organism>
<dbReference type="PANTHER" id="PTHR43396">
    <property type="entry name" value="FLAVOHEMOPROTEIN"/>
    <property type="match status" value="1"/>
</dbReference>
<dbReference type="PROSITE" id="PS01033">
    <property type="entry name" value="GLOBIN"/>
    <property type="match status" value="1"/>
</dbReference>
<evidence type="ECO:0000256" key="5">
    <source>
        <dbReference type="RuleBase" id="RU000356"/>
    </source>
</evidence>
<dbReference type="EMBL" id="JAYXHS010000002">
    <property type="protein sequence ID" value="MEC5386282.1"/>
    <property type="molecule type" value="Genomic_DNA"/>
</dbReference>
<evidence type="ECO:0000313" key="7">
    <source>
        <dbReference type="EMBL" id="MEC5386282.1"/>
    </source>
</evidence>
<keyword evidence="4" id="KW-0408">Iron</keyword>
<keyword evidence="3" id="KW-0479">Metal-binding</keyword>
<proteinExistence type="inferred from homology"/>
<reference evidence="7 8" key="1">
    <citation type="submission" date="2024-01" db="EMBL/GenBank/DDBJ databases">
        <title>Uliginosibacterium soil sp. nov.</title>
        <authorList>
            <person name="Lv Y."/>
        </authorList>
    </citation>
    <scope>NUCLEOTIDE SEQUENCE [LARGE SCALE GENOMIC DNA]</scope>
    <source>
        <strain evidence="7 8">H3</strain>
    </source>
</reference>
<keyword evidence="2 5" id="KW-0561">Oxygen transport</keyword>
<keyword evidence="8" id="KW-1185">Reference proteome</keyword>
<protein>
    <submittedName>
        <fullName evidence="7">Globin family protein</fullName>
    </submittedName>
</protein>
<evidence type="ECO:0000313" key="8">
    <source>
        <dbReference type="Proteomes" id="UP001331561"/>
    </source>
</evidence>
<evidence type="ECO:0000256" key="2">
    <source>
        <dbReference type="ARBA" id="ARBA00022621"/>
    </source>
</evidence>
<keyword evidence="1 5" id="KW-0349">Heme</keyword>
<evidence type="ECO:0000256" key="4">
    <source>
        <dbReference type="ARBA" id="ARBA00023004"/>
    </source>
</evidence>
<feature type="domain" description="Globin" evidence="6">
    <location>
        <begin position="1"/>
        <end position="134"/>
    </location>
</feature>
<dbReference type="RefSeq" id="WP_327599254.1">
    <property type="nucleotide sequence ID" value="NZ_JAYXHS010000002.1"/>
</dbReference>
<dbReference type="PRINTS" id="PR00188">
    <property type="entry name" value="PLANTGLOBIN"/>
</dbReference>
<dbReference type="SUPFAM" id="SSF46458">
    <property type="entry name" value="Globin-like"/>
    <property type="match status" value="1"/>
</dbReference>
<dbReference type="PANTHER" id="PTHR43396:SF3">
    <property type="entry name" value="FLAVOHEMOPROTEIN"/>
    <property type="match status" value="1"/>
</dbReference>
<evidence type="ECO:0000256" key="1">
    <source>
        <dbReference type="ARBA" id="ARBA00022617"/>
    </source>
</evidence>
<gene>
    <name evidence="7" type="ORF">VVD49_11145</name>
</gene>
<dbReference type="InterPro" id="IPR000971">
    <property type="entry name" value="Globin"/>
</dbReference>
<comment type="similarity">
    <text evidence="5">Belongs to the globin family.</text>
</comment>
<keyword evidence="5" id="KW-0813">Transport</keyword>
<comment type="caution">
    <text evidence="7">The sequence shown here is derived from an EMBL/GenBank/DDBJ whole genome shotgun (WGS) entry which is preliminary data.</text>
</comment>
<dbReference type="CDD" id="cd12131">
    <property type="entry name" value="HGbI-like"/>
    <property type="match status" value="1"/>
</dbReference>
<evidence type="ECO:0000256" key="3">
    <source>
        <dbReference type="ARBA" id="ARBA00022723"/>
    </source>
</evidence>
<dbReference type="InterPro" id="IPR009050">
    <property type="entry name" value="Globin-like_sf"/>
</dbReference>
<dbReference type="Gene3D" id="1.10.490.10">
    <property type="entry name" value="Globins"/>
    <property type="match status" value="1"/>
</dbReference>
<accession>A0ABU6K2Y6</accession>
<dbReference type="Proteomes" id="UP001331561">
    <property type="component" value="Unassembled WGS sequence"/>
</dbReference>
<name>A0ABU6K2Y6_9RHOO</name>
<dbReference type="InterPro" id="IPR012292">
    <property type="entry name" value="Globin/Proto"/>
</dbReference>
<sequence length="137" mass="14832">MSPQQVSLVQASWQKVVPIADTAAGLFYGRLFELDPELKHLFKSDISEQGRKLMAMISTVVAKLDSLGDIVPAVQDLGRRHVAYGVEAQHYDTVGAALLWTLEKGLGDAFTPEVKEAWTVAYTTLAGAMKEAAAEAI</sequence>